<dbReference type="PANTHER" id="PTHR16133:SF0">
    <property type="entry name" value="ZINC_IRON REGULATED TRANSPORTER-RELATED PROTEIN 102B, ISOFORM E"/>
    <property type="match status" value="1"/>
</dbReference>
<dbReference type="GO" id="GO:0046873">
    <property type="term" value="F:metal ion transmembrane transporter activity"/>
    <property type="evidence" value="ECO:0007669"/>
    <property type="project" value="InterPro"/>
</dbReference>
<proteinExistence type="predicted"/>
<evidence type="ECO:0000256" key="1">
    <source>
        <dbReference type="ARBA" id="ARBA00004127"/>
    </source>
</evidence>
<evidence type="ECO:0000256" key="4">
    <source>
        <dbReference type="ARBA" id="ARBA00022989"/>
    </source>
</evidence>
<feature type="transmembrane region" description="Helical" evidence="8">
    <location>
        <begin position="165"/>
        <end position="187"/>
    </location>
</feature>
<dbReference type="Proteomes" id="UP000019375">
    <property type="component" value="Unassembled WGS sequence"/>
</dbReference>
<dbReference type="InterPro" id="IPR045891">
    <property type="entry name" value="ZIP9"/>
</dbReference>
<evidence type="ECO:0000256" key="7">
    <source>
        <dbReference type="SAM" id="MobiDB-lite"/>
    </source>
</evidence>
<gene>
    <name evidence="9" type="ORF">BN860_00672g</name>
</gene>
<name>A0A8J2T2R2_ZYGB2</name>
<feature type="region of interest" description="Disordered" evidence="7">
    <location>
        <begin position="222"/>
        <end position="242"/>
    </location>
</feature>
<organism evidence="9 10">
    <name type="scientific">Zygosaccharomyces bailii (strain CLIB 213 / ATCC 58445 / CBS 680 / BCRC 21525 / NBRC 1098 / NCYC 1416 / NRRL Y-2227)</name>
    <dbReference type="NCBI Taxonomy" id="1333698"/>
    <lineage>
        <taxon>Eukaryota</taxon>
        <taxon>Fungi</taxon>
        <taxon>Dikarya</taxon>
        <taxon>Ascomycota</taxon>
        <taxon>Saccharomycotina</taxon>
        <taxon>Saccharomycetes</taxon>
        <taxon>Saccharomycetales</taxon>
        <taxon>Saccharomycetaceae</taxon>
        <taxon>Zygosaccharomyces</taxon>
    </lineage>
</organism>
<evidence type="ECO:0000313" key="9">
    <source>
        <dbReference type="EMBL" id="CDF87185.1"/>
    </source>
</evidence>
<keyword evidence="5" id="KW-0333">Golgi apparatus</keyword>
<reference evidence="10" key="1">
    <citation type="journal article" date="2013" name="Genome Announc.">
        <title>Genome sequence of the food spoilage yeast Zygosaccharomyces bailii CLIB 213(T).</title>
        <authorList>
            <person name="Galeote V."/>
            <person name="Bigey F."/>
            <person name="Devillers H."/>
            <person name="Neuveglise C."/>
            <person name="Dequin S."/>
        </authorList>
    </citation>
    <scope>NUCLEOTIDE SEQUENCE [LARGE SCALE GENOMIC DNA]</scope>
    <source>
        <strain evidence="10">CLIB 213 / ATCC 58445 / CBS 680 / CCRC 21525 / NBRC 1098 / NCYC 1416 / NRRL Y-2227</strain>
    </source>
</reference>
<evidence type="ECO:0000256" key="2">
    <source>
        <dbReference type="ARBA" id="ARBA00004394"/>
    </source>
</evidence>
<dbReference type="AlphaFoldDB" id="A0A8J2T2R2"/>
<dbReference type="OrthoDB" id="19859at2759"/>
<evidence type="ECO:0000313" key="10">
    <source>
        <dbReference type="Proteomes" id="UP000019375"/>
    </source>
</evidence>
<evidence type="ECO:0000256" key="6">
    <source>
        <dbReference type="ARBA" id="ARBA00023136"/>
    </source>
</evidence>
<evidence type="ECO:0000256" key="8">
    <source>
        <dbReference type="SAM" id="Phobius"/>
    </source>
</evidence>
<feature type="transmembrane region" description="Helical" evidence="8">
    <location>
        <begin position="130"/>
        <end position="153"/>
    </location>
</feature>
<sequence length="284" mass="29645">MSLSATLAVPVLLFLGTFAIGVLPLYYASRSPSEKALALMSQLGLGMLLGVAFMLVIPEGLERAGERYAGLDLLVGFLVTFLAESWKKVTVGTQGVAGKVLGNNVVVALTVHAIADGLVLGVAAGELRMLLVLLLAVVVHRIPVVLSLVSVLVSRQRLPRKEVTGHLLIFSVASPVGYLIALLFSAFGVSSGFSGHLLLASGGSLLYAGFALRGNGNCENGDETAQKDLMRPSPTPGFGREGSDGFVVLEPPALDPEPRQAPGPLWVVLGALLPAIISWISSEN</sequence>
<feature type="transmembrane region" description="Helical" evidence="8">
    <location>
        <begin position="105"/>
        <end position="124"/>
    </location>
</feature>
<evidence type="ECO:0000256" key="3">
    <source>
        <dbReference type="ARBA" id="ARBA00022692"/>
    </source>
</evidence>
<feature type="transmembrane region" description="Helical" evidence="8">
    <location>
        <begin position="6"/>
        <end position="29"/>
    </location>
</feature>
<protein>
    <submittedName>
        <fullName evidence="9">BN860_00672g1_1</fullName>
    </submittedName>
</protein>
<keyword evidence="3 8" id="KW-0812">Transmembrane</keyword>
<dbReference type="Pfam" id="PF02535">
    <property type="entry name" value="Zip"/>
    <property type="match status" value="1"/>
</dbReference>
<keyword evidence="4 8" id="KW-1133">Transmembrane helix</keyword>
<dbReference type="PANTHER" id="PTHR16133">
    <property type="entry name" value="SOLUTE CARRIER FAMILY 39 ZINC TRANSPORTER , MEMBER 9-RELATED"/>
    <property type="match status" value="1"/>
</dbReference>
<dbReference type="GO" id="GO:0000139">
    <property type="term" value="C:Golgi membrane"/>
    <property type="evidence" value="ECO:0007669"/>
    <property type="project" value="UniProtKB-SubCell"/>
</dbReference>
<dbReference type="EMBL" id="HG316454">
    <property type="protein sequence ID" value="CDF87185.1"/>
    <property type="molecule type" value="Genomic_DNA"/>
</dbReference>
<accession>A0A8J2T2R2</accession>
<keyword evidence="10" id="KW-1185">Reference proteome</keyword>
<dbReference type="GO" id="GO:0006829">
    <property type="term" value="P:zinc ion transport"/>
    <property type="evidence" value="ECO:0007669"/>
    <property type="project" value="InterPro"/>
</dbReference>
<feature type="transmembrane region" description="Helical" evidence="8">
    <location>
        <begin position="263"/>
        <end position="281"/>
    </location>
</feature>
<comment type="subcellular location">
    <subcellularLocation>
        <location evidence="1">Endomembrane system</location>
        <topology evidence="1">Multi-pass membrane protein</topology>
    </subcellularLocation>
    <subcellularLocation>
        <location evidence="2">Golgi apparatus membrane</location>
    </subcellularLocation>
</comment>
<dbReference type="InterPro" id="IPR003689">
    <property type="entry name" value="ZIP"/>
</dbReference>
<keyword evidence="6 8" id="KW-0472">Membrane</keyword>
<feature type="transmembrane region" description="Helical" evidence="8">
    <location>
        <begin position="36"/>
        <end position="56"/>
    </location>
</feature>
<evidence type="ECO:0000256" key="5">
    <source>
        <dbReference type="ARBA" id="ARBA00023034"/>
    </source>
</evidence>
<feature type="transmembrane region" description="Helical" evidence="8">
    <location>
        <begin position="68"/>
        <end position="84"/>
    </location>
</feature>